<evidence type="ECO:0000256" key="2">
    <source>
        <dbReference type="ARBA" id="ARBA00023163"/>
    </source>
</evidence>
<dbReference type="SUPFAM" id="SSF46689">
    <property type="entry name" value="Homeodomain-like"/>
    <property type="match status" value="2"/>
</dbReference>
<dbReference type="PROSITE" id="PS01124">
    <property type="entry name" value="HTH_ARAC_FAMILY_2"/>
    <property type="match status" value="1"/>
</dbReference>
<proteinExistence type="predicted"/>
<dbReference type="Gene3D" id="3.40.50.880">
    <property type="match status" value="1"/>
</dbReference>
<dbReference type="AlphaFoldDB" id="H0FXK8"/>
<keyword evidence="2" id="KW-0804">Transcription</keyword>
<dbReference type="GO" id="GO:0043565">
    <property type="term" value="F:sequence-specific DNA binding"/>
    <property type="evidence" value="ECO:0007669"/>
    <property type="project" value="InterPro"/>
</dbReference>
<evidence type="ECO:0000256" key="1">
    <source>
        <dbReference type="ARBA" id="ARBA00023015"/>
    </source>
</evidence>
<feature type="domain" description="HTH araC/xylS-type" evidence="3">
    <location>
        <begin position="243"/>
        <end position="341"/>
    </location>
</feature>
<dbReference type="SUPFAM" id="SSF52317">
    <property type="entry name" value="Class I glutamine amidotransferase-like"/>
    <property type="match status" value="1"/>
</dbReference>
<gene>
    <name evidence="4" type="ORF">SM0020_09630</name>
</gene>
<dbReference type="CDD" id="cd03138">
    <property type="entry name" value="GATase1_AraC_2"/>
    <property type="match status" value="1"/>
</dbReference>
<reference evidence="4 5" key="1">
    <citation type="journal article" date="2012" name="J. Bacteriol.">
        <title>Draft Genome Sequence of Sinorhizobium meliloti CCNWSX0020, a Nitrogen-Fixing Symbiont with Copper Tolerance Capability Isolated from Lead-Zinc Mine Tailings.</title>
        <authorList>
            <person name="Li Z."/>
            <person name="Ma Z."/>
            <person name="Hao X."/>
            <person name="Wei G."/>
        </authorList>
    </citation>
    <scope>NUCLEOTIDE SEQUENCE [LARGE SCALE GENOMIC DNA]</scope>
    <source>
        <strain evidence="4 5">CCNWSX0020</strain>
    </source>
</reference>
<organism evidence="4 5">
    <name type="scientific">Sinorhizobium meliloti CCNWSX0020</name>
    <dbReference type="NCBI Taxonomy" id="1107881"/>
    <lineage>
        <taxon>Bacteria</taxon>
        <taxon>Pseudomonadati</taxon>
        <taxon>Pseudomonadota</taxon>
        <taxon>Alphaproteobacteria</taxon>
        <taxon>Hyphomicrobiales</taxon>
        <taxon>Rhizobiaceae</taxon>
        <taxon>Sinorhizobium/Ensifer group</taxon>
        <taxon>Sinorhizobium</taxon>
    </lineage>
</organism>
<dbReference type="PANTHER" id="PTHR43130:SF3">
    <property type="entry name" value="HTH-TYPE TRANSCRIPTIONAL REGULATOR RV1931C"/>
    <property type="match status" value="1"/>
</dbReference>
<dbReference type="Pfam" id="PF01965">
    <property type="entry name" value="DJ-1_PfpI"/>
    <property type="match status" value="1"/>
</dbReference>
<evidence type="ECO:0000313" key="5">
    <source>
        <dbReference type="Proteomes" id="UP000004038"/>
    </source>
</evidence>
<dbReference type="InterPro" id="IPR052158">
    <property type="entry name" value="INH-QAR"/>
</dbReference>
<dbReference type="Gene3D" id="1.10.10.60">
    <property type="entry name" value="Homeodomain-like"/>
    <property type="match status" value="2"/>
</dbReference>
<dbReference type="PATRIC" id="fig|1107881.3.peg.1949"/>
<dbReference type="InterPro" id="IPR029062">
    <property type="entry name" value="Class_I_gatase-like"/>
</dbReference>
<dbReference type="Proteomes" id="UP000004038">
    <property type="component" value="Unassembled WGS sequence"/>
</dbReference>
<dbReference type="EMBL" id="AGVV01000014">
    <property type="protein sequence ID" value="EHK78149.1"/>
    <property type="molecule type" value="Genomic_DNA"/>
</dbReference>
<name>H0FXK8_RHIML</name>
<dbReference type="InterPro" id="IPR002818">
    <property type="entry name" value="DJ-1/PfpI"/>
</dbReference>
<dbReference type="InterPro" id="IPR018060">
    <property type="entry name" value="HTH_AraC"/>
</dbReference>
<dbReference type="GO" id="GO:0003700">
    <property type="term" value="F:DNA-binding transcription factor activity"/>
    <property type="evidence" value="ECO:0007669"/>
    <property type="project" value="InterPro"/>
</dbReference>
<dbReference type="PANTHER" id="PTHR43130">
    <property type="entry name" value="ARAC-FAMILY TRANSCRIPTIONAL REGULATOR"/>
    <property type="match status" value="1"/>
</dbReference>
<protein>
    <submittedName>
        <fullName evidence="4">AraC family transcriptional regulator</fullName>
    </submittedName>
</protein>
<evidence type="ECO:0000259" key="3">
    <source>
        <dbReference type="PROSITE" id="PS01124"/>
    </source>
</evidence>
<sequence>MIGIGGSDIRRAETDKEGAMAKGQALPSRAEIGLMLYPGCQMAMVHGMTDLIGIAGQFSAERGGPVARVSHWRLQDDGCLARCFDTHPELGSRQAPEILLVPGRLTGPMEAEEAAPYARWLLDRHAQGATLASTCGGTFVLAATGLLKGRPATTHWLFANAFRDRFPDVRLDPDKIVIEDGDIITAGGLMAWTDLGMRLVDRLFGPTVTVETGRFLLIDPAGREQRHYSSFSPRLNHGDEAILKVQHWLQAREARAVSVAEMAKVVAMEERTFLRRFKAATGMKPIEYAQHLRVGKARELLEFTRRSVEQIAWSVGYEDAAAFRKLFHRIVGLSPGDYRHRFAVAAAG</sequence>
<dbReference type="Pfam" id="PF12833">
    <property type="entry name" value="HTH_18"/>
    <property type="match status" value="1"/>
</dbReference>
<dbReference type="InterPro" id="IPR009057">
    <property type="entry name" value="Homeodomain-like_sf"/>
</dbReference>
<evidence type="ECO:0000313" key="4">
    <source>
        <dbReference type="EMBL" id="EHK78149.1"/>
    </source>
</evidence>
<dbReference type="SMART" id="SM00342">
    <property type="entry name" value="HTH_ARAC"/>
    <property type="match status" value="1"/>
</dbReference>
<accession>H0FXK8</accession>
<keyword evidence="1" id="KW-0805">Transcription regulation</keyword>